<dbReference type="RefSeq" id="WP_069962687.1">
    <property type="nucleotide sequence ID" value="NZ_CP016094.1"/>
</dbReference>
<name>A0A1D8AXD2_9BACT</name>
<dbReference type="OrthoDB" id="196993at2"/>
<reference evidence="2 3" key="1">
    <citation type="submission" date="2016-06" db="EMBL/GenBank/DDBJ databases">
        <title>Three novel species with peptidoglycan cell walls form the new genus Lacunisphaera gen. nov. in the family Opitutaceae of the verrucomicrobial subdivision 4.</title>
        <authorList>
            <person name="Rast P."/>
            <person name="Gloeckner I."/>
            <person name="Jogler M."/>
            <person name="Boedeker C."/>
            <person name="Jeske O."/>
            <person name="Wiegand S."/>
            <person name="Reinhardt R."/>
            <person name="Schumann P."/>
            <person name="Rohde M."/>
            <person name="Spring S."/>
            <person name="Gloeckner F.O."/>
            <person name="Jogler C."/>
        </authorList>
    </citation>
    <scope>NUCLEOTIDE SEQUENCE [LARGE SCALE GENOMIC DNA]</scope>
    <source>
        <strain evidence="2 3">IG16b</strain>
    </source>
</reference>
<protein>
    <submittedName>
        <fullName evidence="2">Septum formation initiator</fullName>
    </submittedName>
</protein>
<keyword evidence="1" id="KW-0472">Membrane</keyword>
<dbReference type="EMBL" id="CP016094">
    <property type="protein sequence ID" value="AOS45552.1"/>
    <property type="molecule type" value="Genomic_DNA"/>
</dbReference>
<evidence type="ECO:0000256" key="1">
    <source>
        <dbReference type="SAM" id="Phobius"/>
    </source>
</evidence>
<dbReference type="Pfam" id="PF04977">
    <property type="entry name" value="DivIC"/>
    <property type="match status" value="1"/>
</dbReference>
<evidence type="ECO:0000313" key="2">
    <source>
        <dbReference type="EMBL" id="AOS45552.1"/>
    </source>
</evidence>
<keyword evidence="3" id="KW-1185">Reference proteome</keyword>
<organism evidence="2 3">
    <name type="scientific">Lacunisphaera limnophila</name>
    <dbReference type="NCBI Taxonomy" id="1838286"/>
    <lineage>
        <taxon>Bacteria</taxon>
        <taxon>Pseudomonadati</taxon>
        <taxon>Verrucomicrobiota</taxon>
        <taxon>Opitutia</taxon>
        <taxon>Opitutales</taxon>
        <taxon>Opitutaceae</taxon>
        <taxon>Lacunisphaera</taxon>
    </lineage>
</organism>
<gene>
    <name evidence="2" type="ORF">Verru16b_02633</name>
</gene>
<dbReference type="STRING" id="1838286.Verru16b_02633"/>
<sequence>MNPSKLVNGTFAVLFTGIALWAVVFFVEMNRELKALQLQEAANLRRLAAAEAKLKEQTEYLERLRHDPALLERIIRQKLGFAKGDEFVFRFEKPLP</sequence>
<feature type="transmembrane region" description="Helical" evidence="1">
    <location>
        <begin position="6"/>
        <end position="27"/>
    </location>
</feature>
<keyword evidence="1" id="KW-1133">Transmembrane helix</keyword>
<accession>A0A1D8AXD2</accession>
<dbReference type="AlphaFoldDB" id="A0A1D8AXD2"/>
<evidence type="ECO:0000313" key="3">
    <source>
        <dbReference type="Proteomes" id="UP000095228"/>
    </source>
</evidence>
<keyword evidence="1" id="KW-0812">Transmembrane</keyword>
<dbReference type="Proteomes" id="UP000095228">
    <property type="component" value="Chromosome"/>
</dbReference>
<dbReference type="InterPro" id="IPR007060">
    <property type="entry name" value="FtsL/DivIC"/>
</dbReference>
<dbReference type="KEGG" id="obg:Verru16b_02633"/>
<proteinExistence type="predicted"/>